<dbReference type="InterPro" id="IPR000182">
    <property type="entry name" value="GNAT_dom"/>
</dbReference>
<name>A0A5J5HNS7_9BACI</name>
<keyword evidence="3" id="KW-1185">Reference proteome</keyword>
<comment type="caution">
    <text evidence="2">The sequence shown here is derived from an EMBL/GenBank/DDBJ whole genome shotgun (WGS) entry which is preliminary data.</text>
</comment>
<dbReference type="Proteomes" id="UP000326671">
    <property type="component" value="Unassembled WGS sequence"/>
</dbReference>
<dbReference type="Gene3D" id="3.40.630.30">
    <property type="match status" value="1"/>
</dbReference>
<dbReference type="OrthoDB" id="9811523at2"/>
<evidence type="ECO:0000313" key="2">
    <source>
        <dbReference type="EMBL" id="KAA9021643.1"/>
    </source>
</evidence>
<dbReference type="InterPro" id="IPR016181">
    <property type="entry name" value="Acyl_CoA_acyltransferase"/>
</dbReference>
<gene>
    <name evidence="2" type="ORF">F4V44_16785</name>
</gene>
<dbReference type="PANTHER" id="PTHR43792:SF9">
    <property type="entry name" value="RIBOSOMAL-PROTEIN-ALANINE ACETYLTRANSFERASE"/>
    <property type="match status" value="1"/>
</dbReference>
<reference evidence="2 3" key="1">
    <citation type="submission" date="2019-09" db="EMBL/GenBank/DDBJ databases">
        <title>Whole genome sequences of isolates from the Mars Exploration Rovers.</title>
        <authorList>
            <person name="Seuylemezian A."/>
            <person name="Vaishampayan P."/>
        </authorList>
    </citation>
    <scope>NUCLEOTIDE SEQUENCE [LARGE SCALE GENOMIC DNA]</scope>
    <source>
        <strain evidence="2 3">MER_TA_151</strain>
    </source>
</reference>
<sequence>MKSELLSERIKLVQSERKHAPALFAFWSDPEVTRYMNIETFSSVEEAISMIDLLNKLAAKKQANRYTIIMGKSEEIIGSCGFNYLDYDNEKAEVGYDLGKEYWGRGLASEVVTMMLKYGFQELYLNRIEAKVAPENKRSIKLLERLGFLYEGHLRQSEKTKEGFIDVRLYSMLKEDFLRKLEVSRQI</sequence>
<dbReference type="GO" id="GO:0005737">
    <property type="term" value="C:cytoplasm"/>
    <property type="evidence" value="ECO:0007669"/>
    <property type="project" value="TreeGrafter"/>
</dbReference>
<keyword evidence="2" id="KW-0808">Transferase</keyword>
<evidence type="ECO:0000313" key="3">
    <source>
        <dbReference type="Proteomes" id="UP000326671"/>
    </source>
</evidence>
<dbReference type="SUPFAM" id="SSF55729">
    <property type="entry name" value="Acyl-CoA N-acyltransferases (Nat)"/>
    <property type="match status" value="1"/>
</dbReference>
<dbReference type="Pfam" id="PF13302">
    <property type="entry name" value="Acetyltransf_3"/>
    <property type="match status" value="1"/>
</dbReference>
<dbReference type="InterPro" id="IPR051531">
    <property type="entry name" value="N-acetyltransferase"/>
</dbReference>
<dbReference type="AlphaFoldDB" id="A0A5J5HNS7"/>
<dbReference type="GO" id="GO:0008999">
    <property type="term" value="F:protein-N-terminal-alanine acetyltransferase activity"/>
    <property type="evidence" value="ECO:0007669"/>
    <property type="project" value="TreeGrafter"/>
</dbReference>
<dbReference type="PANTHER" id="PTHR43792">
    <property type="entry name" value="GNAT FAMILY, PUTATIVE (AFU_ORTHOLOGUE AFUA_3G00765)-RELATED-RELATED"/>
    <property type="match status" value="1"/>
</dbReference>
<accession>A0A5J5HNS7</accession>
<dbReference type="EMBL" id="VYKL01000026">
    <property type="protein sequence ID" value="KAA9021643.1"/>
    <property type="molecule type" value="Genomic_DNA"/>
</dbReference>
<dbReference type="PROSITE" id="PS51186">
    <property type="entry name" value="GNAT"/>
    <property type="match status" value="1"/>
</dbReference>
<dbReference type="RefSeq" id="WP_150441171.1">
    <property type="nucleotide sequence ID" value="NZ_VYKL01000026.1"/>
</dbReference>
<feature type="domain" description="N-acetyltransferase" evidence="1">
    <location>
        <begin position="10"/>
        <end position="174"/>
    </location>
</feature>
<proteinExistence type="predicted"/>
<organism evidence="2 3">
    <name type="scientific">Niallia endozanthoxylica</name>
    <dbReference type="NCBI Taxonomy" id="2036016"/>
    <lineage>
        <taxon>Bacteria</taxon>
        <taxon>Bacillati</taxon>
        <taxon>Bacillota</taxon>
        <taxon>Bacilli</taxon>
        <taxon>Bacillales</taxon>
        <taxon>Bacillaceae</taxon>
        <taxon>Niallia</taxon>
    </lineage>
</organism>
<evidence type="ECO:0000259" key="1">
    <source>
        <dbReference type="PROSITE" id="PS51186"/>
    </source>
</evidence>
<protein>
    <submittedName>
        <fullName evidence="2">GNAT family N-acetyltransferase</fullName>
    </submittedName>
</protein>